<dbReference type="PANTHER" id="PTHR23158">
    <property type="entry name" value="MELANOMA INHIBITORY ACTIVITY-RELATED"/>
    <property type="match status" value="1"/>
</dbReference>
<dbReference type="GO" id="GO:0006888">
    <property type="term" value="P:endoplasmic reticulum to Golgi vesicle-mediated transport"/>
    <property type="evidence" value="ECO:0007669"/>
    <property type="project" value="TreeGrafter"/>
</dbReference>
<evidence type="ECO:0008006" key="6">
    <source>
        <dbReference type="Google" id="ProtNLM"/>
    </source>
</evidence>
<dbReference type="InterPro" id="IPR051500">
    <property type="entry name" value="cTAGE_MIA/OTOR"/>
</dbReference>
<feature type="compositionally biased region" description="Polar residues" evidence="3">
    <location>
        <begin position="358"/>
        <end position="376"/>
    </location>
</feature>
<evidence type="ECO:0000256" key="4">
    <source>
        <dbReference type="SAM" id="SignalP"/>
    </source>
</evidence>
<dbReference type="Gene3D" id="2.30.30.40">
    <property type="entry name" value="SH3 Domains"/>
    <property type="match status" value="1"/>
</dbReference>
<feature type="compositionally biased region" description="Acidic residues" evidence="3">
    <location>
        <begin position="176"/>
        <end position="192"/>
    </location>
</feature>
<feature type="compositionally biased region" description="Low complexity" evidence="3">
    <location>
        <begin position="339"/>
        <end position="357"/>
    </location>
</feature>
<accession>A0A2K8JMY5</accession>
<sequence length="1323" mass="149312">MFLFYKFILLNCLIFTYILGVPGNNNFLVKEWKCVNRQCTEPISKAEAIASYKQPDHKLKLKFNHLDKLSVLRKPFDDKGDHWWIRLDESHENLEGYANKNFIRETKVFAKINSLVKVSENDLNQNSSSISPTSPNEVIVDGTTIYDYVEEPNSYDNQPTDNVGLLPDNNVSNITDSDEEDNVKIEVEEEQDSTVLEKTVTQYEQPPVLEESIKSSDTGNSSSKIDLELSDNSSSNELNSPSTSETKPVVSVEVNSNPLSNGDVVKESLSTPTPTTFEDSRGQLLNKQTSVNETMVQDLQNIGNIDENVSQNDILSTPESFLDTNSSLNLNQTETQADISSNSESSPSPLHTSSEISNTSSDENTNQPDLQPLNANINNENTLTESHVIETETNTLLPDNRANEINTSIDSALFQDINVIKGESEKYSSSKEQVSNISFDTNSPSNDVKPEYHATSDSISVESEVEEAFIEEKTEQVSENNSSQPEENVKSEVNISNNNVNLDDTSPHDGSVETNDHGDSIYAEVENLSNSLTTEANAIDASQNEKPLNLSQESEKPNDIPIETSTETLLQQSSLENTFPVEVPNYKSEDVTDPIEVAENESSESAPLKDNESSEEPKATEQNLIKETFEHSSPHLFSSIYSIMGSLKELFISTFGSKTSDIDTASEEIVEPYRNTSPEQCDEQSSDEYCVKKTVGGSLTSSLQVSEPIPDTILPELNSNFDNNNNNNKWPSFKSMFWIIISSHVILCFSLGYYYLDNWKRDCELVRKNNILAGDLFVVEREKTILEEELAALKEDMQKIMEEKTIIDNEIDSIKEELRKTKEEKQIVEEKEMKLVKKLKMIEQNYNELRKVFSETKQKGDRLALISDIKKLKESIAEYDVEISSLKEELTDKKNEIKQLNINLQKSNDAKMALQERFDKLVLEGQEIAKGYQETLAKMEQTIEENKNVQSSLEKDLRKHKKKCESIEIEKELAESALQKAHGITSVESLADWLEAKKVRSSLLAAEKEISKLSVERDSLVQRLDSVEEKCKSLTSEVIQLTTKYENSEKEKIDALTKLEVLSDHFEAKERKIQEEFAMREVEWLQKQSDENTIFQQLLDLREENSTLKNMVESLKKEMVDQEASYKKIINTTEQKAHENWVTFRRTEIRLKEVQAEAAQLRNRLASLEVSDDNSEEKLNKVGLEVNGDLPPIGSAMSPPFMLCTNEFIPPPPLVQLPPGANPTSRPPPLGRISSPPLVSGDFIPPPPLIPPYDVYPHVHQNPPSPSHIPPPLLHKPQPREHHHHHMGQSAQITPPRRQKDSQSSNQSSDSPHDKTPARRNKR</sequence>
<name>A0A2K8JMY5_PRIPG</name>
<feature type="region of interest" description="Disordered" evidence="3">
    <location>
        <begin position="1214"/>
        <end position="1323"/>
    </location>
</feature>
<keyword evidence="1 2" id="KW-0175">Coiled coil</keyword>
<dbReference type="GO" id="GO:0005789">
    <property type="term" value="C:endoplasmic reticulum membrane"/>
    <property type="evidence" value="ECO:0007669"/>
    <property type="project" value="TreeGrafter"/>
</dbReference>
<feature type="region of interest" description="Disordered" evidence="3">
    <location>
        <begin position="150"/>
        <end position="283"/>
    </location>
</feature>
<evidence type="ECO:0000256" key="3">
    <source>
        <dbReference type="SAM" id="MobiDB-lite"/>
    </source>
</evidence>
<feature type="chain" id="PRO_5014629307" description="Transport and Golgi organization protein 1" evidence="4">
    <location>
        <begin position="21"/>
        <end position="1323"/>
    </location>
</feature>
<feature type="region of interest" description="Disordered" evidence="3">
    <location>
        <begin position="334"/>
        <end position="376"/>
    </location>
</feature>
<feature type="coiled-coil region" evidence="2">
    <location>
        <begin position="1003"/>
        <end position="1051"/>
    </location>
</feature>
<protein>
    <recommendedName>
        <fullName evidence="6">Transport and Golgi organization protein 1</fullName>
    </recommendedName>
</protein>
<feature type="compositionally biased region" description="Low complexity" evidence="3">
    <location>
        <begin position="230"/>
        <end position="246"/>
    </location>
</feature>
<dbReference type="EMBL" id="KY031280">
    <property type="protein sequence ID" value="ATU83031.1"/>
    <property type="molecule type" value="mRNA"/>
</dbReference>
<proteinExistence type="evidence at transcript level"/>
<feature type="compositionally biased region" description="Pro residues" evidence="3">
    <location>
        <begin position="1263"/>
        <end position="1274"/>
    </location>
</feature>
<feature type="coiled-coil region" evidence="2">
    <location>
        <begin position="776"/>
        <end position="977"/>
    </location>
</feature>
<evidence type="ECO:0000256" key="1">
    <source>
        <dbReference type="ARBA" id="ARBA00023054"/>
    </source>
</evidence>
<feature type="region of interest" description="Disordered" evidence="3">
    <location>
        <begin position="538"/>
        <end position="559"/>
    </location>
</feature>
<feature type="compositionally biased region" description="Polar residues" evidence="3">
    <location>
        <begin position="538"/>
        <end position="552"/>
    </location>
</feature>
<feature type="signal peptide" evidence="4">
    <location>
        <begin position="1"/>
        <end position="20"/>
    </location>
</feature>
<feature type="compositionally biased region" description="Polar residues" evidence="3">
    <location>
        <begin position="215"/>
        <end position="224"/>
    </location>
</feature>
<feature type="compositionally biased region" description="Basic and acidic residues" evidence="3">
    <location>
        <begin position="607"/>
        <end position="619"/>
    </location>
</feature>
<reference evidence="5" key="1">
    <citation type="submission" date="2016-10" db="EMBL/GenBank/DDBJ databases">
        <title>The assassin bug Pristhesancus plagipennis produces two different types of venom.</title>
        <authorList>
            <person name="Walker A.A."/>
            <person name="Herzig V."/>
            <person name="Jin J."/>
            <person name="Fry B.G."/>
            <person name="King G.F."/>
        </authorList>
    </citation>
    <scope>NUCLEOTIDE SEQUENCE</scope>
    <source>
        <tissue evidence="5">Venom/labial glands</tissue>
    </source>
</reference>
<feature type="region of interest" description="Disordered" evidence="3">
    <location>
        <begin position="426"/>
        <end position="459"/>
    </location>
</feature>
<dbReference type="PANTHER" id="PTHR23158:SF33">
    <property type="entry name" value="TRANSPORT AND GOLGI ORGANIZATION PROTEIN 1"/>
    <property type="match status" value="1"/>
</dbReference>
<evidence type="ECO:0000313" key="5">
    <source>
        <dbReference type="EMBL" id="ATU83031.1"/>
    </source>
</evidence>
<dbReference type="GO" id="GO:0009306">
    <property type="term" value="P:protein secretion"/>
    <property type="evidence" value="ECO:0007669"/>
    <property type="project" value="TreeGrafter"/>
</dbReference>
<feature type="compositionally biased region" description="Polar residues" evidence="3">
    <location>
        <begin position="268"/>
        <end position="283"/>
    </location>
</feature>
<organism evidence="5">
    <name type="scientific">Pristhesancus plagipennis</name>
    <name type="common">Common assassin bug</name>
    <dbReference type="NCBI Taxonomy" id="1955184"/>
    <lineage>
        <taxon>Eukaryota</taxon>
        <taxon>Metazoa</taxon>
        <taxon>Ecdysozoa</taxon>
        <taxon>Arthropoda</taxon>
        <taxon>Hexapoda</taxon>
        <taxon>Insecta</taxon>
        <taxon>Pterygota</taxon>
        <taxon>Neoptera</taxon>
        <taxon>Paraneoptera</taxon>
        <taxon>Hemiptera</taxon>
        <taxon>Heteroptera</taxon>
        <taxon>Panheteroptera</taxon>
        <taxon>Cimicomorpha</taxon>
        <taxon>Reduviidae</taxon>
        <taxon>Harpactorinae</taxon>
        <taxon>Harpactorini</taxon>
        <taxon>Pristhesancus</taxon>
    </lineage>
</organism>
<feature type="compositionally biased region" description="Polar residues" evidence="3">
    <location>
        <begin position="433"/>
        <end position="446"/>
    </location>
</feature>
<evidence type="ECO:0000256" key="2">
    <source>
        <dbReference type="SAM" id="Coils"/>
    </source>
</evidence>
<dbReference type="GO" id="GO:0070971">
    <property type="term" value="C:endoplasmic reticulum exit site"/>
    <property type="evidence" value="ECO:0007669"/>
    <property type="project" value="TreeGrafter"/>
</dbReference>
<feature type="region of interest" description="Disordered" evidence="3">
    <location>
        <begin position="598"/>
        <end position="620"/>
    </location>
</feature>
<feature type="coiled-coil region" evidence="2">
    <location>
        <begin position="1098"/>
        <end position="1178"/>
    </location>
</feature>
<feature type="compositionally biased region" description="Basic and acidic residues" evidence="3">
    <location>
        <begin position="505"/>
        <end position="517"/>
    </location>
</feature>
<feature type="compositionally biased region" description="Polar residues" evidence="3">
    <location>
        <begin position="477"/>
        <end position="504"/>
    </location>
</feature>
<keyword evidence="4" id="KW-0732">Signal</keyword>
<feature type="region of interest" description="Disordered" evidence="3">
    <location>
        <begin position="471"/>
        <end position="517"/>
    </location>
</feature>
<dbReference type="GO" id="GO:0035459">
    <property type="term" value="P:vesicle cargo loading"/>
    <property type="evidence" value="ECO:0007669"/>
    <property type="project" value="TreeGrafter"/>
</dbReference>
<feature type="compositionally biased region" description="Polar residues" evidence="3">
    <location>
        <begin position="193"/>
        <end position="204"/>
    </location>
</feature>